<dbReference type="EMBL" id="MFDZ01000039">
    <property type="protein sequence ID" value="OGE77633.1"/>
    <property type="molecule type" value="Genomic_DNA"/>
</dbReference>
<dbReference type="AlphaFoldDB" id="A0A1F5NJ98"/>
<gene>
    <name evidence="3" type="ORF">A3J19_01360</name>
</gene>
<dbReference type="Pfam" id="PF03816">
    <property type="entry name" value="LytR_cpsA_psr"/>
    <property type="match status" value="1"/>
</dbReference>
<dbReference type="InterPro" id="IPR050922">
    <property type="entry name" value="LytR/CpsA/Psr_CW_biosynth"/>
</dbReference>
<comment type="caution">
    <text evidence="3">The sequence shown here is derived from an EMBL/GenBank/DDBJ whole genome shotgun (WGS) entry which is preliminary data.</text>
</comment>
<evidence type="ECO:0000313" key="4">
    <source>
        <dbReference type="Proteomes" id="UP000176578"/>
    </source>
</evidence>
<feature type="domain" description="Cell envelope-related transcriptional attenuator" evidence="2">
    <location>
        <begin position="1"/>
        <end position="207"/>
    </location>
</feature>
<dbReference type="Gene3D" id="3.40.630.190">
    <property type="entry name" value="LCP protein"/>
    <property type="match status" value="1"/>
</dbReference>
<sequence length="321" mass="35660">MIASYNLKTNQVYLFSIPRDLWLPALKSKANAAYQIGFPEKNGLGLAKTVFGNVLGIPVHYGLRVDFRGFVKAIDVIDGIEVVVEKPFDDYLYPIQGSESDSCGNTEKEMEFNEEEARKLNIEPGKRVILITKENQIATDSAEEKKGMKYFSCRYEHISFEKGSTKMSGAVALAYVRSRHGTNGEGSDFARSKRQQKIIEAVRNKLLSLETLTNPQKISDLLETLGKSVDTDISIKEAIDFYKLSKKISSTANFILDDSAKSGLPDGRKSLLVHPPASDYGGAYVLVSQDDDFSLVQEYVRKILGGEITEYDATASARTRN</sequence>
<protein>
    <recommendedName>
        <fullName evidence="2">Cell envelope-related transcriptional attenuator domain-containing protein</fullName>
    </recommendedName>
</protein>
<evidence type="ECO:0000259" key="2">
    <source>
        <dbReference type="Pfam" id="PF03816"/>
    </source>
</evidence>
<dbReference type="PANTHER" id="PTHR33392:SF6">
    <property type="entry name" value="POLYISOPRENYL-TEICHOIC ACID--PEPTIDOGLYCAN TEICHOIC ACID TRANSFERASE TAGU"/>
    <property type="match status" value="1"/>
</dbReference>
<organism evidence="3 4">
    <name type="scientific">Candidatus Daviesbacteria bacterium RIFCSPLOWO2_02_FULL_41_8</name>
    <dbReference type="NCBI Taxonomy" id="1797798"/>
    <lineage>
        <taxon>Bacteria</taxon>
        <taxon>Candidatus Daviesiibacteriota</taxon>
    </lineage>
</organism>
<proteinExistence type="inferred from homology"/>
<evidence type="ECO:0000256" key="1">
    <source>
        <dbReference type="ARBA" id="ARBA00006068"/>
    </source>
</evidence>
<dbReference type="PANTHER" id="PTHR33392">
    <property type="entry name" value="POLYISOPRENYL-TEICHOIC ACID--PEPTIDOGLYCAN TEICHOIC ACID TRANSFERASE TAGU"/>
    <property type="match status" value="1"/>
</dbReference>
<dbReference type="Proteomes" id="UP000176578">
    <property type="component" value="Unassembled WGS sequence"/>
</dbReference>
<comment type="similarity">
    <text evidence="1">Belongs to the LytR/CpsA/Psr (LCP) family.</text>
</comment>
<evidence type="ECO:0000313" key="3">
    <source>
        <dbReference type="EMBL" id="OGE77633.1"/>
    </source>
</evidence>
<name>A0A1F5NJ98_9BACT</name>
<reference evidence="3 4" key="1">
    <citation type="journal article" date="2016" name="Nat. Commun.">
        <title>Thousands of microbial genomes shed light on interconnected biogeochemical processes in an aquifer system.</title>
        <authorList>
            <person name="Anantharaman K."/>
            <person name="Brown C.T."/>
            <person name="Hug L.A."/>
            <person name="Sharon I."/>
            <person name="Castelle C.J."/>
            <person name="Probst A.J."/>
            <person name="Thomas B.C."/>
            <person name="Singh A."/>
            <person name="Wilkins M.J."/>
            <person name="Karaoz U."/>
            <person name="Brodie E.L."/>
            <person name="Williams K.H."/>
            <person name="Hubbard S.S."/>
            <person name="Banfield J.F."/>
        </authorList>
    </citation>
    <scope>NUCLEOTIDE SEQUENCE [LARGE SCALE GENOMIC DNA]</scope>
</reference>
<accession>A0A1F5NJ98</accession>
<dbReference type="InterPro" id="IPR004474">
    <property type="entry name" value="LytR_CpsA_psr"/>
</dbReference>